<proteinExistence type="predicted"/>
<dbReference type="RefSeq" id="WP_183648623.1">
    <property type="nucleotide sequence ID" value="NZ_JACHWU010000001.1"/>
</dbReference>
<dbReference type="InterPro" id="IPR013100">
    <property type="entry name" value="LEH"/>
</dbReference>
<dbReference type="InterPro" id="IPR032710">
    <property type="entry name" value="NTF2-like_dom_sf"/>
</dbReference>
<comment type="caution">
    <text evidence="2">The sequence shown here is derived from an EMBL/GenBank/DDBJ whole genome shotgun (WGS) entry which is preliminary data.</text>
</comment>
<dbReference type="Pfam" id="PF07858">
    <property type="entry name" value="LEH"/>
    <property type="match status" value="1"/>
</dbReference>
<dbReference type="SUPFAM" id="SSF54427">
    <property type="entry name" value="NTF2-like"/>
    <property type="match status" value="1"/>
</dbReference>
<reference evidence="2 3" key="1">
    <citation type="submission" date="2020-08" db="EMBL/GenBank/DDBJ databases">
        <title>Genomic Encyclopedia of Type Strains, Phase III (KMG-III): the genomes of soil and plant-associated and newly described type strains.</title>
        <authorList>
            <person name="Whitman W."/>
        </authorList>
    </citation>
    <scope>NUCLEOTIDE SEQUENCE [LARGE SCALE GENOMIC DNA]</scope>
    <source>
        <strain evidence="2 3">CECT 8577</strain>
    </source>
</reference>
<evidence type="ECO:0000313" key="2">
    <source>
        <dbReference type="EMBL" id="MBB3050069.1"/>
    </source>
</evidence>
<organism evidence="2 3">
    <name type="scientific">Prauserella isguenensis</name>
    <dbReference type="NCBI Taxonomy" id="1470180"/>
    <lineage>
        <taxon>Bacteria</taxon>
        <taxon>Bacillati</taxon>
        <taxon>Actinomycetota</taxon>
        <taxon>Actinomycetes</taxon>
        <taxon>Pseudonocardiales</taxon>
        <taxon>Pseudonocardiaceae</taxon>
        <taxon>Prauserella</taxon>
    </lineage>
</organism>
<keyword evidence="3" id="KW-1185">Reference proteome</keyword>
<keyword evidence="2" id="KW-0378">Hydrolase</keyword>
<protein>
    <submittedName>
        <fullName evidence="2">Limonene-1,2-epoxide hydrolase</fullName>
    </submittedName>
</protein>
<gene>
    <name evidence="2" type="ORF">FHS23_001064</name>
</gene>
<evidence type="ECO:0000259" key="1">
    <source>
        <dbReference type="Pfam" id="PF07858"/>
    </source>
</evidence>
<name>A0A839RZR9_9PSEU</name>
<dbReference type="EMBL" id="JACHWU010000001">
    <property type="protein sequence ID" value="MBB3050069.1"/>
    <property type="molecule type" value="Genomic_DNA"/>
</dbReference>
<accession>A0A839RZR9</accession>
<sequence>MSDQPADGPVVLTERTDVLAAGRRRAASSVCGTFEVSGGEIVLWRDYVDWTTVLATSARGGVDAPVQVVRSTVGRSARR</sequence>
<evidence type="ECO:0000313" key="3">
    <source>
        <dbReference type="Proteomes" id="UP000550714"/>
    </source>
</evidence>
<dbReference type="Proteomes" id="UP000550714">
    <property type="component" value="Unassembled WGS sequence"/>
</dbReference>
<dbReference type="GO" id="GO:0016787">
    <property type="term" value="F:hydrolase activity"/>
    <property type="evidence" value="ECO:0007669"/>
    <property type="project" value="UniProtKB-KW"/>
</dbReference>
<dbReference type="Gene3D" id="3.10.450.50">
    <property type="match status" value="1"/>
</dbReference>
<feature type="domain" description="Limonene-1,2-epoxide hydrolase" evidence="1">
    <location>
        <begin position="6"/>
        <end position="59"/>
    </location>
</feature>
<dbReference type="AlphaFoldDB" id="A0A839RZR9"/>